<sequence>MKENAYLALTEKLKTVDPHANKETVLEKINNLRSSFRKERKKVLMAKKSGMSSEDLYVPKLWYYKDLLFLVDEEEALDGFASLVSDTEQRKRAKPKKRCVVCAKHGKRQESIYWCSECEAGLCLDGCFKKFNTKLKF</sequence>
<evidence type="ECO:0000313" key="3">
    <source>
        <dbReference type="EMBL" id="PNF13895.1"/>
    </source>
</evidence>
<dbReference type="EMBL" id="NEVH01027068">
    <property type="protein sequence ID" value="PNF13895.1"/>
    <property type="molecule type" value="Genomic_DNA"/>
</dbReference>
<name>A0A2J7PC28_9NEOP</name>
<evidence type="ECO:0000313" key="4">
    <source>
        <dbReference type="Proteomes" id="UP000235965"/>
    </source>
</evidence>
<gene>
    <name evidence="3" type="ORF">B7P43_G10662</name>
</gene>
<dbReference type="InterPro" id="IPR032718">
    <property type="entry name" value="PGBD4_Znf_C"/>
</dbReference>
<dbReference type="InterPro" id="IPR006578">
    <property type="entry name" value="MADF-dom"/>
</dbReference>
<feature type="domain" description="MADF" evidence="1">
    <location>
        <begin position="2"/>
        <end position="70"/>
    </location>
</feature>
<dbReference type="Proteomes" id="UP000235965">
    <property type="component" value="Unassembled WGS sequence"/>
</dbReference>
<protein>
    <recommendedName>
        <fullName evidence="5">MADF domain-containing protein</fullName>
    </recommendedName>
</protein>
<dbReference type="STRING" id="105785.A0A2J7PC28"/>
<keyword evidence="4" id="KW-1185">Reference proteome</keyword>
<dbReference type="AlphaFoldDB" id="A0A2J7PC28"/>
<dbReference type="PANTHER" id="PTHR21505:SF8">
    <property type="entry name" value="DPT-YFP REPRESSOR BY OVEREXPRESSION, ISOFORM D-RELATED"/>
    <property type="match status" value="1"/>
</dbReference>
<comment type="caution">
    <text evidence="3">The sequence shown here is derived from an EMBL/GenBank/DDBJ whole genome shotgun (WGS) entry which is preliminary data.</text>
</comment>
<dbReference type="PANTHER" id="PTHR21505">
    <property type="entry name" value="MADF DOMAIN-CONTAINING PROTEIN-RELATED"/>
    <property type="match status" value="1"/>
</dbReference>
<proteinExistence type="predicted"/>
<organism evidence="3 4">
    <name type="scientific">Cryptotermes secundus</name>
    <dbReference type="NCBI Taxonomy" id="105785"/>
    <lineage>
        <taxon>Eukaryota</taxon>
        <taxon>Metazoa</taxon>
        <taxon>Ecdysozoa</taxon>
        <taxon>Arthropoda</taxon>
        <taxon>Hexapoda</taxon>
        <taxon>Insecta</taxon>
        <taxon>Pterygota</taxon>
        <taxon>Neoptera</taxon>
        <taxon>Polyneoptera</taxon>
        <taxon>Dictyoptera</taxon>
        <taxon>Blattodea</taxon>
        <taxon>Blattoidea</taxon>
        <taxon>Termitoidae</taxon>
        <taxon>Kalotermitidae</taxon>
        <taxon>Cryptotermitinae</taxon>
        <taxon>Cryptotermes</taxon>
    </lineage>
</organism>
<accession>A0A2J7PC28</accession>
<dbReference type="OrthoDB" id="6617753at2759"/>
<evidence type="ECO:0000259" key="1">
    <source>
        <dbReference type="Pfam" id="PF10545"/>
    </source>
</evidence>
<reference evidence="3 4" key="1">
    <citation type="submission" date="2017-12" db="EMBL/GenBank/DDBJ databases">
        <title>Hemimetabolous genomes reveal molecular basis of termite eusociality.</title>
        <authorList>
            <person name="Harrison M.C."/>
            <person name="Jongepier E."/>
            <person name="Robertson H.M."/>
            <person name="Arning N."/>
            <person name="Bitard-Feildel T."/>
            <person name="Chao H."/>
            <person name="Childers C.P."/>
            <person name="Dinh H."/>
            <person name="Doddapaneni H."/>
            <person name="Dugan S."/>
            <person name="Gowin J."/>
            <person name="Greiner C."/>
            <person name="Han Y."/>
            <person name="Hu H."/>
            <person name="Hughes D.S.T."/>
            <person name="Huylmans A.-K."/>
            <person name="Kemena C."/>
            <person name="Kremer L.P.M."/>
            <person name="Lee S.L."/>
            <person name="Lopez-Ezquerra A."/>
            <person name="Mallet L."/>
            <person name="Monroy-Kuhn J.M."/>
            <person name="Moser A."/>
            <person name="Murali S.C."/>
            <person name="Muzny D.M."/>
            <person name="Otani S."/>
            <person name="Piulachs M.-D."/>
            <person name="Poelchau M."/>
            <person name="Qu J."/>
            <person name="Schaub F."/>
            <person name="Wada-Katsumata A."/>
            <person name="Worley K.C."/>
            <person name="Xie Q."/>
            <person name="Ylla G."/>
            <person name="Poulsen M."/>
            <person name="Gibbs R.A."/>
            <person name="Schal C."/>
            <person name="Richards S."/>
            <person name="Belles X."/>
            <person name="Korb J."/>
            <person name="Bornberg-Bauer E."/>
        </authorList>
    </citation>
    <scope>NUCLEOTIDE SEQUENCE [LARGE SCALE GENOMIC DNA]</scope>
    <source>
        <tissue evidence="3">Whole body</tissue>
    </source>
</reference>
<dbReference type="InParanoid" id="A0A2J7PC28"/>
<dbReference type="Pfam" id="PF13842">
    <property type="entry name" value="zf-Tnp_2"/>
    <property type="match status" value="1"/>
</dbReference>
<evidence type="ECO:0008006" key="5">
    <source>
        <dbReference type="Google" id="ProtNLM"/>
    </source>
</evidence>
<evidence type="ECO:0000259" key="2">
    <source>
        <dbReference type="Pfam" id="PF13842"/>
    </source>
</evidence>
<feature type="domain" description="PiggyBac transposable element-derived protein 4 C-terminal zinc-finger" evidence="2">
    <location>
        <begin position="89"/>
        <end position="131"/>
    </location>
</feature>
<dbReference type="Pfam" id="PF10545">
    <property type="entry name" value="MADF_DNA_bdg"/>
    <property type="match status" value="1"/>
</dbReference>